<dbReference type="Proteomes" id="UP000480266">
    <property type="component" value="Unassembled WGS sequence"/>
</dbReference>
<sequence length="677" mass="75613">MNPNYTTIITPLDPGRVDACRKYLRDNAEPRLAGDLIDCQPLFRFDKIAGLHFCSFVILEEDGEFASSLVFEATFDGSREDFLDELLEVASEGMNEVYRHCTDYPFSEPAAPQLIEEYLANHDVGASTFFSGSPGRSVGQIQGENLLRRDILTFLSKRCQPGAAIPARSAGFLDEVRRHVIRGRDDNRWAEQAAPVPWEIRQRSGVVAAAIMAVFVAVCATGIAVGALLGWGPFVLYGHIVRAFEQVSHIGASISNFMVSRFPWIASHITIEPAILHILIALTGVWLIVRVFELFLTSWTKNPHDQLFINRFPLQIAVIVRYALIVFLVGSVVLAIISGMTAARSAGVDAVQYGFWSVVWRLIFVGLILAVLNYSATSLKLAVQIRPYSAVRENVRRLLLDLLTFAMVVVTAIGVLLVARHIPFALSEQIATVARWFVFAVLVTVTYGLIGILTFYAIGLVIFGLIRALEVSDKRNFSEPAELIARARENARKYAREEGGINRYQNHLASITTVKPGFIRCWLLRLALFVINLLSRFWFNRGELGGIPTILSARWVMIDGGKRLLFLDNYGGAWESYLNEFIDLAAVKGLNAIWSNTFVTADGKSYGFPASKFLFWKGAQAEQPFKAYVRQSQVETIVWYSAYPTLSVININASTELRQSLFEPLSYGDIDAIFRRL</sequence>
<dbReference type="EMBL" id="JAAMRR010000972">
    <property type="protein sequence ID" value="NGX97241.1"/>
    <property type="molecule type" value="Genomic_DNA"/>
</dbReference>
<feature type="transmembrane region" description="Helical" evidence="1">
    <location>
        <begin position="206"/>
        <end position="229"/>
    </location>
</feature>
<evidence type="ECO:0000256" key="1">
    <source>
        <dbReference type="SAM" id="Phobius"/>
    </source>
</evidence>
<comment type="caution">
    <text evidence="2">The sequence shown here is derived from an EMBL/GenBank/DDBJ whole genome shotgun (WGS) entry which is preliminary data.</text>
</comment>
<feature type="transmembrane region" description="Helical" evidence="1">
    <location>
        <begin position="439"/>
        <end position="466"/>
    </location>
</feature>
<feature type="transmembrane region" description="Helical" evidence="1">
    <location>
        <begin position="358"/>
        <end position="377"/>
    </location>
</feature>
<dbReference type="AlphaFoldDB" id="A0A7C9RHV3"/>
<keyword evidence="1" id="KW-0812">Transmembrane</keyword>
<organism evidence="2 3">
    <name type="scientific">Candidatus Afipia apatlaquensis</name>
    <dbReference type="NCBI Taxonomy" id="2712852"/>
    <lineage>
        <taxon>Bacteria</taxon>
        <taxon>Pseudomonadati</taxon>
        <taxon>Pseudomonadota</taxon>
        <taxon>Alphaproteobacteria</taxon>
        <taxon>Hyphomicrobiales</taxon>
        <taxon>Nitrobacteraceae</taxon>
        <taxon>Afipia</taxon>
    </lineage>
</organism>
<keyword evidence="3" id="KW-1185">Reference proteome</keyword>
<protein>
    <submittedName>
        <fullName evidence="2">Uncharacterized protein</fullName>
    </submittedName>
</protein>
<keyword evidence="1" id="KW-0472">Membrane</keyword>
<evidence type="ECO:0000313" key="3">
    <source>
        <dbReference type="Proteomes" id="UP000480266"/>
    </source>
</evidence>
<reference evidence="2" key="1">
    <citation type="submission" date="2020-02" db="EMBL/GenBank/DDBJ databases">
        <title>Draft genome sequence of Candidatus Afipia apatlaquensis IBT-C3, a potential strain for decolorization of textile dyes.</title>
        <authorList>
            <person name="Sanchez-Reyes A."/>
            <person name="Breton-Deval L."/>
            <person name="Mangelson H."/>
            <person name="Sanchez-Flores A."/>
        </authorList>
    </citation>
    <scope>NUCLEOTIDE SEQUENCE [LARGE SCALE GENOMIC DNA]</scope>
    <source>
        <strain evidence="2">IBT-C3</strain>
    </source>
</reference>
<evidence type="ECO:0000313" key="2">
    <source>
        <dbReference type="EMBL" id="NGX97241.1"/>
    </source>
</evidence>
<feature type="transmembrane region" description="Helical" evidence="1">
    <location>
        <begin position="398"/>
        <end position="419"/>
    </location>
</feature>
<accession>A0A7C9RHV3</accession>
<name>A0A7C9RHV3_9BRAD</name>
<feature type="transmembrane region" description="Helical" evidence="1">
    <location>
        <begin position="522"/>
        <end position="539"/>
    </location>
</feature>
<proteinExistence type="predicted"/>
<keyword evidence="1" id="KW-1133">Transmembrane helix</keyword>
<feature type="transmembrane region" description="Helical" evidence="1">
    <location>
        <begin position="316"/>
        <end position="338"/>
    </location>
</feature>
<gene>
    <name evidence="2" type="ORF">G4V63_19135</name>
</gene>
<feature type="transmembrane region" description="Helical" evidence="1">
    <location>
        <begin position="274"/>
        <end position="296"/>
    </location>
</feature>